<keyword evidence="2" id="KW-0690">Ribosome biogenesis</keyword>
<keyword evidence="11" id="KW-1185">Reference proteome</keyword>
<dbReference type="SUPFAM" id="SSF69322">
    <property type="entry name" value="Tricorn protease domain 2"/>
    <property type="match status" value="1"/>
</dbReference>
<dbReference type="InterPro" id="IPR053826">
    <property type="entry name" value="WDR75"/>
</dbReference>
<feature type="repeat" description="WD" evidence="8">
    <location>
        <begin position="235"/>
        <end position="276"/>
    </location>
</feature>
<feature type="domain" description="WD repeat-containing protein 75 second beta-propeller" evidence="9">
    <location>
        <begin position="411"/>
        <end position="682"/>
    </location>
</feature>
<evidence type="ECO:0000259" key="9">
    <source>
        <dbReference type="Pfam" id="PF23769"/>
    </source>
</evidence>
<dbReference type="InterPro" id="IPR057644">
    <property type="entry name" value="Beta-prop_WDR75_2nd"/>
</dbReference>
<organism evidence="10 11">
    <name type="scientific">Ogataea philodendri</name>
    <dbReference type="NCBI Taxonomy" id="1378263"/>
    <lineage>
        <taxon>Eukaryota</taxon>
        <taxon>Fungi</taxon>
        <taxon>Dikarya</taxon>
        <taxon>Ascomycota</taxon>
        <taxon>Saccharomycotina</taxon>
        <taxon>Pichiomycetes</taxon>
        <taxon>Pichiales</taxon>
        <taxon>Pichiaceae</taxon>
        <taxon>Ogataea</taxon>
    </lineage>
</organism>
<name>A0A9P8T8Q7_9ASCO</name>
<evidence type="ECO:0000313" key="10">
    <source>
        <dbReference type="EMBL" id="KAH3670548.1"/>
    </source>
</evidence>
<dbReference type="Pfam" id="PF23769">
    <property type="entry name" value="Beta-prop_WDR75_2nd"/>
    <property type="match status" value="1"/>
</dbReference>
<evidence type="ECO:0000256" key="5">
    <source>
        <dbReference type="ARBA" id="ARBA00022737"/>
    </source>
</evidence>
<keyword evidence="7" id="KW-0539">Nucleus</keyword>
<evidence type="ECO:0000256" key="6">
    <source>
        <dbReference type="ARBA" id="ARBA00023163"/>
    </source>
</evidence>
<accession>A0A9P8T8Q7</accession>
<keyword evidence="3" id="KW-0698">rRNA processing</keyword>
<proteinExistence type="predicted"/>
<dbReference type="GO" id="GO:0032040">
    <property type="term" value="C:small-subunit processome"/>
    <property type="evidence" value="ECO:0007669"/>
    <property type="project" value="InterPro"/>
</dbReference>
<comment type="caution">
    <text evidence="10">The sequence shown here is derived from an EMBL/GenBank/DDBJ whole genome shotgun (WGS) entry which is preliminary data.</text>
</comment>
<evidence type="ECO:0000256" key="1">
    <source>
        <dbReference type="ARBA" id="ARBA00004604"/>
    </source>
</evidence>
<evidence type="ECO:0000256" key="4">
    <source>
        <dbReference type="ARBA" id="ARBA00022574"/>
    </source>
</evidence>
<dbReference type="InterPro" id="IPR001680">
    <property type="entry name" value="WD40_rpt"/>
</dbReference>
<dbReference type="GO" id="GO:2000234">
    <property type="term" value="P:positive regulation of rRNA processing"/>
    <property type="evidence" value="ECO:0007669"/>
    <property type="project" value="TreeGrafter"/>
</dbReference>
<comment type="subcellular location">
    <subcellularLocation>
        <location evidence="1">Nucleus</location>
        <location evidence="1">Nucleolus</location>
    </subcellularLocation>
</comment>
<evidence type="ECO:0000256" key="7">
    <source>
        <dbReference type="ARBA" id="ARBA00023242"/>
    </source>
</evidence>
<dbReference type="AlphaFoldDB" id="A0A9P8T8Q7"/>
<dbReference type="RefSeq" id="XP_046063973.1">
    <property type="nucleotide sequence ID" value="XM_046201784.1"/>
</dbReference>
<dbReference type="PANTHER" id="PTHR44215">
    <property type="entry name" value="WD REPEAT-CONTAINING PROTEIN 75"/>
    <property type="match status" value="1"/>
</dbReference>
<dbReference type="InterPro" id="IPR015943">
    <property type="entry name" value="WD40/YVTN_repeat-like_dom_sf"/>
</dbReference>
<dbReference type="OrthoDB" id="4096at2759"/>
<protein>
    <recommendedName>
        <fullName evidence="9">WD repeat-containing protein 75 second beta-propeller domain-containing protein</fullName>
    </recommendedName>
</protein>
<dbReference type="PANTHER" id="PTHR44215:SF1">
    <property type="entry name" value="WD REPEAT-CONTAINING PROTEIN 75"/>
    <property type="match status" value="1"/>
</dbReference>
<sequence length="786" mass="87936">MVLSDWNLNFGAGGRLLGRAQLLSPDSKFAIVPFKSQIKVYSLATRQSVRSIKVDIDFDTVVDSVLSETNPNLVYLFTKTNQVVVLNWKEKLLSPVVETHSLELPAPIVKFVRFGNSEDEFYLLIGKSTAKPQPHTRSLLKVSKDSKHHEIMSLKNVTLFAASADRSTLAFLTNKNQLYLQTNDNEIEQVPISYKTQITSLAVSNTPSPIIALGTVTGIIQFFYVADTNKSQRLLKWHIGPVNTVRFSPDGSYLLSGGQEKVLVFWHLESDNQQFLPRLNGEIENIEISATTEQLYGVTLRLTPSDREYIVLSAVDLTSRLNVNGVRPKFATELEFIEKDRRQLQKKDVQLDDKQMTRILHDYSSQFEVHPTSKLCYFPYGPHLQAFDFARNEQISVMTAAPTIQAGKVRSETSIQDPEIEQLAFSQDGKWMCTFDKLQPPEIDSLPSRKDSQYALKFWNYVEGKDQAGWSLSTKIIDPHGPGVAVVAMVSAPQSYNDGLAFVTADSKGGVRLWRPRVPKEIYQKLGKDKKLQQTAWTLRKVRNGSGRSESRSASICWAPDASVIAFGQEVKISLIDVNTFEDTEVQLPSIAGSRVRSLNIIDRYLVVLARDRLVSFDLLTFATSELAVKVNTLVGGKNQIAIDHERGLVCYCVNYYSKSFQLRSRIFVFEPAKLQPVYVSEHDTGISSVRYSSGTGSFVLVDIDAQIGVLGAGAGVFDEQSHLDRAFELTTLLTNAKQMVSIRETSSDVDGETRPLNAQAFEPVLENLEGLPVEVLFDRVMKIIV</sequence>
<keyword evidence="6" id="KW-0804">Transcription</keyword>
<dbReference type="SMART" id="SM00320">
    <property type="entry name" value="WD40"/>
    <property type="match status" value="1"/>
</dbReference>
<reference evidence="10" key="1">
    <citation type="journal article" date="2021" name="Open Biol.">
        <title>Shared evolutionary footprints suggest mitochondrial oxidative damage underlies multiple complex I losses in fungi.</title>
        <authorList>
            <person name="Schikora-Tamarit M.A."/>
            <person name="Marcet-Houben M."/>
            <person name="Nosek J."/>
            <person name="Gabaldon T."/>
        </authorList>
    </citation>
    <scope>NUCLEOTIDE SEQUENCE</scope>
    <source>
        <strain evidence="10">CBS6075</strain>
    </source>
</reference>
<dbReference type="GeneID" id="70233031"/>
<dbReference type="SUPFAM" id="SSF50978">
    <property type="entry name" value="WD40 repeat-like"/>
    <property type="match status" value="1"/>
</dbReference>
<dbReference type="Pfam" id="PF23869">
    <property type="entry name" value="Beta-prop_WDR75_1st"/>
    <property type="match status" value="1"/>
</dbReference>
<dbReference type="GO" id="GO:0003723">
    <property type="term" value="F:RNA binding"/>
    <property type="evidence" value="ECO:0007669"/>
    <property type="project" value="InterPro"/>
</dbReference>
<dbReference type="PROSITE" id="PS50082">
    <property type="entry name" value="WD_REPEATS_2"/>
    <property type="match status" value="1"/>
</dbReference>
<dbReference type="GO" id="GO:0045943">
    <property type="term" value="P:positive regulation of transcription by RNA polymerase I"/>
    <property type="evidence" value="ECO:0007669"/>
    <property type="project" value="InterPro"/>
</dbReference>
<evidence type="ECO:0000256" key="8">
    <source>
        <dbReference type="PROSITE-ProRule" id="PRU00221"/>
    </source>
</evidence>
<dbReference type="EMBL" id="JAEUBE010000087">
    <property type="protein sequence ID" value="KAH3670548.1"/>
    <property type="molecule type" value="Genomic_DNA"/>
</dbReference>
<reference evidence="10" key="2">
    <citation type="submission" date="2021-01" db="EMBL/GenBank/DDBJ databases">
        <authorList>
            <person name="Schikora-Tamarit M.A."/>
        </authorList>
    </citation>
    <scope>NUCLEOTIDE SEQUENCE</scope>
    <source>
        <strain evidence="10">CBS6075</strain>
    </source>
</reference>
<dbReference type="InterPro" id="IPR036322">
    <property type="entry name" value="WD40_repeat_dom_sf"/>
</dbReference>
<keyword evidence="5" id="KW-0677">Repeat</keyword>
<evidence type="ECO:0000256" key="2">
    <source>
        <dbReference type="ARBA" id="ARBA00022517"/>
    </source>
</evidence>
<dbReference type="GO" id="GO:0006364">
    <property type="term" value="P:rRNA processing"/>
    <property type="evidence" value="ECO:0007669"/>
    <property type="project" value="UniProtKB-KW"/>
</dbReference>
<gene>
    <name evidence="10" type="ORF">OGAPHI_001063</name>
</gene>
<dbReference type="Gene3D" id="2.130.10.10">
    <property type="entry name" value="YVTN repeat-like/Quinoprotein amine dehydrogenase"/>
    <property type="match status" value="2"/>
</dbReference>
<evidence type="ECO:0000313" key="11">
    <source>
        <dbReference type="Proteomes" id="UP000769157"/>
    </source>
</evidence>
<dbReference type="Proteomes" id="UP000769157">
    <property type="component" value="Unassembled WGS sequence"/>
</dbReference>
<evidence type="ECO:0000256" key="3">
    <source>
        <dbReference type="ARBA" id="ARBA00022552"/>
    </source>
</evidence>
<keyword evidence="4 8" id="KW-0853">WD repeat</keyword>
<dbReference type="PROSITE" id="PS50294">
    <property type="entry name" value="WD_REPEATS_REGION"/>
    <property type="match status" value="1"/>
</dbReference>